<dbReference type="Proteomes" id="UP001076655">
    <property type="component" value="Unassembled WGS sequence"/>
</dbReference>
<feature type="transmembrane region" description="Helical" evidence="1">
    <location>
        <begin position="249"/>
        <end position="282"/>
    </location>
</feature>
<dbReference type="GO" id="GO:0042925">
    <property type="term" value="F:benzoate transmembrane transporter activity"/>
    <property type="evidence" value="ECO:0007669"/>
    <property type="project" value="InterPro"/>
</dbReference>
<feature type="transmembrane region" description="Helical" evidence="1">
    <location>
        <begin position="49"/>
        <end position="69"/>
    </location>
</feature>
<accession>A0A9Q4CMG0</accession>
<evidence type="ECO:0000313" key="3">
    <source>
        <dbReference type="Proteomes" id="UP001076655"/>
    </source>
</evidence>
<reference evidence="2" key="1">
    <citation type="submission" date="2022-08" db="EMBL/GenBank/DDBJ databases">
        <authorList>
            <person name="Dale J.L."/>
        </authorList>
    </citation>
    <scope>NUCLEOTIDE SEQUENCE</scope>
    <source>
        <strain evidence="2">2022EL-00758</strain>
    </source>
</reference>
<name>A0A9Q4CMG0_MORMO</name>
<dbReference type="PANTHER" id="PTHR30199:SF0">
    <property type="entry name" value="INNER MEMBRANE PROTEIN YDCO"/>
    <property type="match status" value="1"/>
</dbReference>
<keyword evidence="1" id="KW-0812">Transmembrane</keyword>
<feature type="transmembrane region" description="Helical" evidence="1">
    <location>
        <begin position="76"/>
        <end position="94"/>
    </location>
</feature>
<gene>
    <name evidence="2" type="ORF">N0392_05815</name>
</gene>
<dbReference type="RefSeq" id="WP_260250205.1">
    <property type="nucleotide sequence ID" value="NZ_JALMEJ010000019.1"/>
</dbReference>
<feature type="transmembrane region" description="Helical" evidence="1">
    <location>
        <begin position="352"/>
        <end position="382"/>
    </location>
</feature>
<dbReference type="GO" id="GO:0005886">
    <property type="term" value="C:plasma membrane"/>
    <property type="evidence" value="ECO:0007669"/>
    <property type="project" value="TreeGrafter"/>
</dbReference>
<evidence type="ECO:0000313" key="2">
    <source>
        <dbReference type="EMBL" id="MCY0789199.1"/>
    </source>
</evidence>
<feature type="transmembrane region" description="Helical" evidence="1">
    <location>
        <begin position="100"/>
        <end position="121"/>
    </location>
</feature>
<keyword evidence="1" id="KW-1133">Transmembrane helix</keyword>
<feature type="transmembrane region" description="Helical" evidence="1">
    <location>
        <begin position="171"/>
        <end position="193"/>
    </location>
</feature>
<protein>
    <submittedName>
        <fullName evidence="2">Benzoate/H(+) symporter BenE family transporter</fullName>
    </submittedName>
</protein>
<feature type="transmembrane region" description="Helical" evidence="1">
    <location>
        <begin position="322"/>
        <end position="340"/>
    </location>
</feature>
<dbReference type="NCBIfam" id="TIGR00843">
    <property type="entry name" value="benE"/>
    <property type="match status" value="1"/>
</dbReference>
<organism evidence="2 3">
    <name type="scientific">Morganella morganii</name>
    <name type="common">Proteus morganii</name>
    <dbReference type="NCBI Taxonomy" id="582"/>
    <lineage>
        <taxon>Bacteria</taxon>
        <taxon>Pseudomonadati</taxon>
        <taxon>Pseudomonadota</taxon>
        <taxon>Gammaproteobacteria</taxon>
        <taxon>Enterobacterales</taxon>
        <taxon>Morganellaceae</taxon>
        <taxon>Morganella</taxon>
    </lineage>
</organism>
<dbReference type="AlphaFoldDB" id="A0A9Q4CMG0"/>
<feature type="transmembrane region" description="Helical" evidence="1">
    <location>
        <begin position="12"/>
        <end position="37"/>
    </location>
</feature>
<feature type="transmembrane region" description="Helical" evidence="1">
    <location>
        <begin position="142"/>
        <end position="165"/>
    </location>
</feature>
<proteinExistence type="predicted"/>
<feature type="transmembrane region" description="Helical" evidence="1">
    <location>
        <begin position="205"/>
        <end position="229"/>
    </location>
</feature>
<feature type="transmembrane region" description="Helical" evidence="1">
    <location>
        <begin position="294"/>
        <end position="316"/>
    </location>
</feature>
<dbReference type="PANTHER" id="PTHR30199">
    <property type="entry name" value="MFS FAMILY TRANSPORTER, PREDICTED SUBSTRATE BENZOATE"/>
    <property type="match status" value="1"/>
</dbReference>
<comment type="caution">
    <text evidence="2">The sequence shown here is derived from an EMBL/GenBank/DDBJ whole genome shotgun (WGS) entry which is preliminary data.</text>
</comment>
<sequence length="391" mass="41027">MTKLTFFRAFSPAMMMTGLVAVLVGYASSVAIILQALEVAGLDAVQTGGWLMMLGIGMGVTTIGLSLWYKMPVLTAWSTPGIALLVTSLSGVSISEAVGVFIFASGLMFLCGVTGIFARLMNHIPRALASAMLAGILLRFGLTAFGALDISFVLCAAMIAAYVVMRRFFPLYAIIAALITGIAVTGLSGDLHFVRTGNVFVLPEFVMPSFTLTSLISVGIPFFIVSLASQNAPGIAILQANGYPPHTSVLLACSSLAAMVFAPWGGFSICIAAITAAICMAPDVHPDPARRYTAAVWAGIFYLLAGIFGGAVFMLFNAFPAVLIQILAGLALLTTLMNSLHQSLADEKGRDAAIICFLLTASGITLLGISSAFWGLLAGIVVHQIMAVRRR</sequence>
<dbReference type="Pfam" id="PF03594">
    <property type="entry name" value="BenE"/>
    <property type="match status" value="1"/>
</dbReference>
<dbReference type="EMBL" id="JAPNMI010000003">
    <property type="protein sequence ID" value="MCY0789199.1"/>
    <property type="molecule type" value="Genomic_DNA"/>
</dbReference>
<evidence type="ECO:0000256" key="1">
    <source>
        <dbReference type="SAM" id="Phobius"/>
    </source>
</evidence>
<dbReference type="InterPro" id="IPR004711">
    <property type="entry name" value="Benzoate_Transporter"/>
</dbReference>
<keyword evidence="1" id="KW-0472">Membrane</keyword>